<dbReference type="InterPro" id="IPR037069">
    <property type="entry name" value="AcylCoA_DH/ox_N_sf"/>
</dbReference>
<gene>
    <name evidence="8" type="ORF">GCM10023205_53430</name>
</gene>
<dbReference type="SUPFAM" id="SSF56645">
    <property type="entry name" value="Acyl-CoA dehydrogenase NM domain-like"/>
    <property type="match status" value="1"/>
</dbReference>
<feature type="domain" description="Acyl-CoA dehydrogenase/oxidase N-terminal" evidence="7">
    <location>
        <begin position="27"/>
        <end position="80"/>
    </location>
</feature>
<keyword evidence="9" id="KW-1185">Reference proteome</keyword>
<dbReference type="PANTHER" id="PTHR43884">
    <property type="entry name" value="ACYL-COA DEHYDROGENASE"/>
    <property type="match status" value="1"/>
</dbReference>
<comment type="caution">
    <text evidence="8">The sequence shown here is derived from an EMBL/GenBank/DDBJ whole genome shotgun (WGS) entry which is preliminary data.</text>
</comment>
<dbReference type="SUPFAM" id="SSF47203">
    <property type="entry name" value="Acyl-CoA dehydrogenase C-terminal domain-like"/>
    <property type="match status" value="1"/>
</dbReference>
<dbReference type="Proteomes" id="UP001500466">
    <property type="component" value="Unassembled WGS sequence"/>
</dbReference>
<evidence type="ECO:0000313" key="8">
    <source>
        <dbReference type="EMBL" id="GAA4978641.1"/>
    </source>
</evidence>
<evidence type="ECO:0000256" key="3">
    <source>
        <dbReference type="ARBA" id="ARBA00022630"/>
    </source>
</evidence>
<evidence type="ECO:0000313" key="9">
    <source>
        <dbReference type="Proteomes" id="UP001500466"/>
    </source>
</evidence>
<organism evidence="8 9">
    <name type="scientific">Yinghuangia aomiensis</name>
    <dbReference type="NCBI Taxonomy" id="676205"/>
    <lineage>
        <taxon>Bacteria</taxon>
        <taxon>Bacillati</taxon>
        <taxon>Actinomycetota</taxon>
        <taxon>Actinomycetes</taxon>
        <taxon>Kitasatosporales</taxon>
        <taxon>Streptomycetaceae</taxon>
        <taxon>Yinghuangia</taxon>
    </lineage>
</organism>
<sequence>MSELAQELFALVDELNRRFPSPRGRGHAEEVPFSLWSTLMELGLPRIGIPEHHGGVGGELDDLAVVVQALATYGHGTPLVEASTAAWAAQGVAAVPATGLGVVAVPHMQAGLPTRRFQARWGRLAHWAIVVHADAPPQLITFDGADVVEEADVAGEPVDTIEVQSAVVVDAGELPSQSALRARMGILRTSALLGTAYGVYDLTREHVLQRRQFDRPLAEIPAVRHALAEMRTGLVQTQAAHERALDAWRGGTPEQALVPVAAARIIAAQTASACAQVAHQLHGAMGVTNEYALHRFTRRLWAWRDADTTERQWAEELGARVLSASEHEFWEVLTS</sequence>
<reference evidence="9" key="1">
    <citation type="journal article" date="2019" name="Int. J. Syst. Evol. Microbiol.">
        <title>The Global Catalogue of Microorganisms (GCM) 10K type strain sequencing project: providing services to taxonomists for standard genome sequencing and annotation.</title>
        <authorList>
            <consortium name="The Broad Institute Genomics Platform"/>
            <consortium name="The Broad Institute Genome Sequencing Center for Infectious Disease"/>
            <person name="Wu L."/>
            <person name="Ma J."/>
        </authorList>
    </citation>
    <scope>NUCLEOTIDE SEQUENCE [LARGE SCALE GENOMIC DNA]</scope>
    <source>
        <strain evidence="9">JCM 17986</strain>
    </source>
</reference>
<evidence type="ECO:0000259" key="6">
    <source>
        <dbReference type="Pfam" id="PF00441"/>
    </source>
</evidence>
<evidence type="ECO:0000256" key="2">
    <source>
        <dbReference type="ARBA" id="ARBA00009347"/>
    </source>
</evidence>
<dbReference type="RefSeq" id="WP_345678234.1">
    <property type="nucleotide sequence ID" value="NZ_BAABHS010000020.1"/>
</dbReference>
<feature type="domain" description="Acyl-CoA dehydrogenase/oxidase C-terminal" evidence="6">
    <location>
        <begin position="190"/>
        <end position="299"/>
    </location>
</feature>
<dbReference type="Pfam" id="PF00441">
    <property type="entry name" value="Acyl-CoA_dh_1"/>
    <property type="match status" value="1"/>
</dbReference>
<evidence type="ECO:0000256" key="1">
    <source>
        <dbReference type="ARBA" id="ARBA00001974"/>
    </source>
</evidence>
<accession>A0ABP9HU88</accession>
<dbReference type="EMBL" id="BAABHS010000020">
    <property type="protein sequence ID" value="GAA4978641.1"/>
    <property type="molecule type" value="Genomic_DNA"/>
</dbReference>
<evidence type="ECO:0000256" key="4">
    <source>
        <dbReference type="ARBA" id="ARBA00022827"/>
    </source>
</evidence>
<keyword evidence="4" id="KW-0274">FAD</keyword>
<comment type="similarity">
    <text evidence="2">Belongs to the acyl-CoA dehydrogenase family.</text>
</comment>
<dbReference type="Pfam" id="PF02771">
    <property type="entry name" value="Acyl-CoA_dh_N"/>
    <property type="match status" value="1"/>
</dbReference>
<protein>
    <submittedName>
        <fullName evidence="8">Acyl-CoA dehydrogenase family protein</fullName>
    </submittedName>
</protein>
<evidence type="ECO:0000256" key="5">
    <source>
        <dbReference type="ARBA" id="ARBA00023002"/>
    </source>
</evidence>
<name>A0ABP9HU88_9ACTN</name>
<dbReference type="Gene3D" id="1.20.140.10">
    <property type="entry name" value="Butyryl-CoA Dehydrogenase, subunit A, domain 3"/>
    <property type="match status" value="1"/>
</dbReference>
<dbReference type="InterPro" id="IPR013786">
    <property type="entry name" value="AcylCoA_DH/ox_N"/>
</dbReference>
<dbReference type="PANTHER" id="PTHR43884:SF20">
    <property type="entry name" value="ACYL-COA DEHYDROGENASE FADE28"/>
    <property type="match status" value="1"/>
</dbReference>
<keyword evidence="5" id="KW-0560">Oxidoreductase</keyword>
<dbReference type="InterPro" id="IPR009075">
    <property type="entry name" value="AcylCo_DH/oxidase_C"/>
</dbReference>
<proteinExistence type="inferred from homology"/>
<keyword evidence="3" id="KW-0285">Flavoprotein</keyword>
<evidence type="ECO:0000259" key="7">
    <source>
        <dbReference type="Pfam" id="PF02771"/>
    </source>
</evidence>
<dbReference type="Gene3D" id="1.10.540.10">
    <property type="entry name" value="Acyl-CoA dehydrogenase/oxidase, N-terminal domain"/>
    <property type="match status" value="1"/>
</dbReference>
<dbReference type="InterPro" id="IPR036250">
    <property type="entry name" value="AcylCo_DH-like_C"/>
</dbReference>
<comment type="cofactor">
    <cofactor evidence="1">
        <name>FAD</name>
        <dbReference type="ChEBI" id="CHEBI:57692"/>
    </cofactor>
</comment>
<dbReference type="InterPro" id="IPR009100">
    <property type="entry name" value="AcylCoA_DH/oxidase_NM_dom_sf"/>
</dbReference>